<organism evidence="1 2">
    <name type="scientific">Pegethrix bostrychoides GSE-TBD4-15B</name>
    <dbReference type="NCBI Taxonomy" id="2839662"/>
    <lineage>
        <taxon>Bacteria</taxon>
        <taxon>Bacillati</taxon>
        <taxon>Cyanobacteriota</taxon>
        <taxon>Cyanophyceae</taxon>
        <taxon>Oculatellales</taxon>
        <taxon>Oculatellaceae</taxon>
        <taxon>Pegethrix</taxon>
    </lineage>
</organism>
<gene>
    <name evidence="1" type="ORF">KME07_02500</name>
</gene>
<reference evidence="1" key="2">
    <citation type="journal article" date="2022" name="Microbiol. Resour. Announc.">
        <title>Metagenome Sequencing to Explore Phylogenomics of Terrestrial Cyanobacteria.</title>
        <authorList>
            <person name="Ward R.D."/>
            <person name="Stajich J.E."/>
            <person name="Johansen J.R."/>
            <person name="Huntemann M."/>
            <person name="Clum A."/>
            <person name="Foster B."/>
            <person name="Foster B."/>
            <person name="Roux S."/>
            <person name="Palaniappan K."/>
            <person name="Varghese N."/>
            <person name="Mukherjee S."/>
            <person name="Reddy T.B.K."/>
            <person name="Daum C."/>
            <person name="Copeland A."/>
            <person name="Chen I.A."/>
            <person name="Ivanova N.N."/>
            <person name="Kyrpides N.C."/>
            <person name="Shapiro N."/>
            <person name="Eloe-Fadrosh E.A."/>
            <person name="Pietrasiak N."/>
        </authorList>
    </citation>
    <scope>NUCLEOTIDE SEQUENCE</scope>
    <source>
        <strain evidence="1">GSE-TBD4-15B</strain>
    </source>
</reference>
<dbReference type="Proteomes" id="UP000707356">
    <property type="component" value="Unassembled WGS sequence"/>
</dbReference>
<dbReference type="InterPro" id="IPR009282">
    <property type="entry name" value="DUF937"/>
</dbReference>
<accession>A0A951U4A4</accession>
<dbReference type="EMBL" id="JAHHHV010000010">
    <property type="protein sequence ID" value="MBW4464297.1"/>
    <property type="molecule type" value="Genomic_DNA"/>
</dbReference>
<protein>
    <submittedName>
        <fullName evidence="1">DUF937 domain-containing protein</fullName>
    </submittedName>
</protein>
<name>A0A951U4A4_9CYAN</name>
<comment type="caution">
    <text evidence="1">The sequence shown here is derived from an EMBL/GenBank/DDBJ whole genome shotgun (WGS) entry which is preliminary data.</text>
</comment>
<evidence type="ECO:0000313" key="1">
    <source>
        <dbReference type="EMBL" id="MBW4464297.1"/>
    </source>
</evidence>
<sequence>MGLFFDVLSAVNNPNQNASVDQLSSVAGTVQQLASQHGVEPSAMQGILSGLGGAMRPALQQQATGGGLGDLMGQLASSQLTGGGGGLGNMGGLAAMITPQLIQGLSQKTGVNSGALQSMLPALIPVVMQFLNMGASKTGGSAAGLADNPLLKSFLDGDRDGDVDLGDVFKFTGRFLNPAR</sequence>
<evidence type="ECO:0000313" key="2">
    <source>
        <dbReference type="Proteomes" id="UP000707356"/>
    </source>
</evidence>
<dbReference type="AlphaFoldDB" id="A0A951U4A4"/>
<dbReference type="InterPro" id="IPR027405">
    <property type="entry name" value="YidB-like"/>
</dbReference>
<reference evidence="1" key="1">
    <citation type="submission" date="2021-05" db="EMBL/GenBank/DDBJ databases">
        <authorList>
            <person name="Pietrasiak N."/>
            <person name="Ward R."/>
            <person name="Stajich J.E."/>
            <person name="Kurbessoian T."/>
        </authorList>
    </citation>
    <scope>NUCLEOTIDE SEQUENCE</scope>
    <source>
        <strain evidence="1">GSE-TBD4-15B</strain>
    </source>
</reference>
<proteinExistence type="predicted"/>
<dbReference type="Pfam" id="PF06078">
    <property type="entry name" value="DUF937"/>
    <property type="match status" value="1"/>
</dbReference>
<dbReference type="SUPFAM" id="SSF140804">
    <property type="entry name" value="YidB-like"/>
    <property type="match status" value="1"/>
</dbReference>